<dbReference type="InterPro" id="IPR013325">
    <property type="entry name" value="RNA_pol_sigma_r2"/>
</dbReference>
<dbReference type="RefSeq" id="WP_073205877.1">
    <property type="nucleotide sequence ID" value="NZ_FRBD01000004.1"/>
</dbReference>
<evidence type="ECO:0000256" key="4">
    <source>
        <dbReference type="ARBA" id="ARBA00023163"/>
    </source>
</evidence>
<dbReference type="AlphaFoldDB" id="A0A1M6SZK2"/>
<dbReference type="GO" id="GO:0003677">
    <property type="term" value="F:DNA binding"/>
    <property type="evidence" value="ECO:0007669"/>
    <property type="project" value="InterPro"/>
</dbReference>
<comment type="similarity">
    <text evidence="1">Belongs to the sigma-70 factor family. ECF subfamily.</text>
</comment>
<dbReference type="Pfam" id="PF04542">
    <property type="entry name" value="Sigma70_r2"/>
    <property type="match status" value="1"/>
</dbReference>
<dbReference type="GO" id="GO:0006352">
    <property type="term" value="P:DNA-templated transcription initiation"/>
    <property type="evidence" value="ECO:0007669"/>
    <property type="project" value="InterPro"/>
</dbReference>
<dbReference type="Gene3D" id="1.10.10.10">
    <property type="entry name" value="Winged helix-like DNA-binding domain superfamily/Winged helix DNA-binding domain"/>
    <property type="match status" value="1"/>
</dbReference>
<dbReference type="NCBIfam" id="TIGR02937">
    <property type="entry name" value="sigma70-ECF"/>
    <property type="match status" value="1"/>
</dbReference>
<dbReference type="InterPro" id="IPR036388">
    <property type="entry name" value="WH-like_DNA-bd_sf"/>
</dbReference>
<name>A0A1M6SZK2_XYLRU</name>
<dbReference type="InterPro" id="IPR013324">
    <property type="entry name" value="RNA_pol_sigma_r3/r4-like"/>
</dbReference>
<accession>A0A1M6SZK2</accession>
<keyword evidence="4" id="KW-0804">Transcription</keyword>
<feature type="domain" description="RNA polymerase sigma factor 70 region 4 type 2" evidence="6">
    <location>
        <begin position="106"/>
        <end position="156"/>
    </location>
</feature>
<keyword evidence="3" id="KW-0731">Sigma factor</keyword>
<dbReference type="InterPro" id="IPR013249">
    <property type="entry name" value="RNA_pol_sigma70_r4_t2"/>
</dbReference>
<dbReference type="PANTHER" id="PTHR43133">
    <property type="entry name" value="RNA POLYMERASE ECF-TYPE SIGMA FACTO"/>
    <property type="match status" value="1"/>
</dbReference>
<organism evidence="7 8">
    <name type="scientific">Xylanibacter ruminicola</name>
    <name type="common">Prevotella ruminicola</name>
    <dbReference type="NCBI Taxonomy" id="839"/>
    <lineage>
        <taxon>Bacteria</taxon>
        <taxon>Pseudomonadati</taxon>
        <taxon>Bacteroidota</taxon>
        <taxon>Bacteroidia</taxon>
        <taxon>Bacteroidales</taxon>
        <taxon>Prevotellaceae</taxon>
        <taxon>Xylanibacter</taxon>
    </lineage>
</organism>
<dbReference type="Pfam" id="PF08281">
    <property type="entry name" value="Sigma70_r4_2"/>
    <property type="match status" value="1"/>
</dbReference>
<dbReference type="SUPFAM" id="SSF88946">
    <property type="entry name" value="Sigma2 domain of RNA polymerase sigma factors"/>
    <property type="match status" value="1"/>
</dbReference>
<dbReference type="Gene3D" id="1.10.1740.10">
    <property type="match status" value="1"/>
</dbReference>
<dbReference type="Proteomes" id="UP000184130">
    <property type="component" value="Unassembled WGS sequence"/>
</dbReference>
<feature type="domain" description="RNA polymerase sigma-70 region 2" evidence="5">
    <location>
        <begin position="14"/>
        <end position="74"/>
    </location>
</feature>
<evidence type="ECO:0000256" key="1">
    <source>
        <dbReference type="ARBA" id="ARBA00010641"/>
    </source>
</evidence>
<proteinExistence type="inferred from homology"/>
<dbReference type="InterPro" id="IPR014284">
    <property type="entry name" value="RNA_pol_sigma-70_dom"/>
</dbReference>
<dbReference type="InterPro" id="IPR007627">
    <property type="entry name" value="RNA_pol_sigma70_r2"/>
</dbReference>
<dbReference type="EMBL" id="FRBD01000004">
    <property type="protein sequence ID" value="SHK50039.1"/>
    <property type="molecule type" value="Genomic_DNA"/>
</dbReference>
<evidence type="ECO:0000313" key="7">
    <source>
        <dbReference type="EMBL" id="SHK50039.1"/>
    </source>
</evidence>
<evidence type="ECO:0000256" key="2">
    <source>
        <dbReference type="ARBA" id="ARBA00023015"/>
    </source>
</evidence>
<dbReference type="InterPro" id="IPR039425">
    <property type="entry name" value="RNA_pol_sigma-70-like"/>
</dbReference>
<evidence type="ECO:0000256" key="3">
    <source>
        <dbReference type="ARBA" id="ARBA00023082"/>
    </source>
</evidence>
<dbReference type="PANTHER" id="PTHR43133:SF46">
    <property type="entry name" value="RNA POLYMERASE SIGMA-70 FACTOR ECF SUBFAMILY"/>
    <property type="match status" value="1"/>
</dbReference>
<gene>
    <name evidence="7" type="ORF">SAMN05216463_104133</name>
</gene>
<evidence type="ECO:0000259" key="6">
    <source>
        <dbReference type="Pfam" id="PF08281"/>
    </source>
</evidence>
<protein>
    <submittedName>
        <fullName evidence="7">RNA polymerase sigma-70 factor, ECF subfamily</fullName>
    </submittedName>
</protein>
<evidence type="ECO:0000259" key="5">
    <source>
        <dbReference type="Pfam" id="PF04542"/>
    </source>
</evidence>
<dbReference type="GO" id="GO:0016987">
    <property type="term" value="F:sigma factor activity"/>
    <property type="evidence" value="ECO:0007669"/>
    <property type="project" value="UniProtKB-KW"/>
</dbReference>
<reference evidence="7 8" key="1">
    <citation type="submission" date="2016-11" db="EMBL/GenBank/DDBJ databases">
        <authorList>
            <person name="Jaros S."/>
            <person name="Januszkiewicz K."/>
            <person name="Wedrychowicz H."/>
        </authorList>
    </citation>
    <scope>NUCLEOTIDE SEQUENCE [LARGE SCALE GENOMIC DNA]</scope>
    <source>
        <strain evidence="7 8">KHT3</strain>
    </source>
</reference>
<dbReference type="OrthoDB" id="1034453at2"/>
<keyword evidence="2" id="KW-0805">Transcription regulation</keyword>
<evidence type="ECO:0000313" key="8">
    <source>
        <dbReference type="Proteomes" id="UP000184130"/>
    </source>
</evidence>
<dbReference type="SUPFAM" id="SSF88659">
    <property type="entry name" value="Sigma3 and sigma4 domains of RNA polymerase sigma factors"/>
    <property type="match status" value="1"/>
</dbReference>
<sequence length="165" mass="19135">MNKDLDLITNYYITHRGELLNYVSARLSGRAEAEDVVQNVFLRLLTSTKLISEVTLPALVYTTARNIIFDINRRLANANDYEHYIRKVCSDELSADSVYSMHEVIEQMEQGLARLPENFREVYRLHIYDGMKVSEISDFLGDNYKSVEYRLGTARKVVRSYLQAI</sequence>